<dbReference type="InterPro" id="IPR026444">
    <property type="entry name" value="Secre_tail"/>
</dbReference>
<evidence type="ECO:0000259" key="1">
    <source>
        <dbReference type="Pfam" id="PF18962"/>
    </source>
</evidence>
<proteinExistence type="predicted"/>
<sequence>MYGFTQFEYLANLSGNNEFSEAKEEYAATSYIVMNSNYSSFLCEEAACVQVTFAHEFFHAIQFGYDAWDRIWFLESTAVWMEDEVYNDINDNYYFLELWMKQPHVALDHSRAPHWYGSWIFFRYLSEHLGGPATIRKMFEQSVENVTKDESDNTIYTIDQVLRRRGSSFREALNQMAVANHLLTSDSDAGDYRYEEGTAYREYGIEPRLDRTVTLNGAGAIVEYTGNELMHNATHYIGFTLPEGAIEMNFESFSDSLRYNINGIPESGISFSVYRARGRTIIPIPTGTDMFTVAVVTDTVKNVKYHYRLTINTDVIIPTAITLSPNFPNPFNVTTTIRFFLPTWEEVALSVVDLKGREVKSVKLGEVQAGYNEVTLEARDLPSGPYIIKLDGETETVARKVMLIK</sequence>
<dbReference type="AlphaFoldDB" id="A0A381RX15"/>
<evidence type="ECO:0000313" key="2">
    <source>
        <dbReference type="EMBL" id="SUZ93463.1"/>
    </source>
</evidence>
<dbReference type="Pfam" id="PF19527">
    <property type="entry name" value="DUF6055"/>
    <property type="match status" value="1"/>
</dbReference>
<dbReference type="InterPro" id="IPR045690">
    <property type="entry name" value="DUF6055"/>
</dbReference>
<feature type="domain" description="Secretion system C-terminal sorting" evidence="1">
    <location>
        <begin position="327"/>
        <end position="402"/>
    </location>
</feature>
<dbReference type="NCBIfam" id="NF045524">
    <property type="entry name" value="MXAN_6640_HExxH"/>
    <property type="match status" value="1"/>
</dbReference>
<accession>A0A381RX15</accession>
<dbReference type="NCBIfam" id="TIGR04183">
    <property type="entry name" value="Por_Secre_tail"/>
    <property type="match status" value="1"/>
</dbReference>
<reference evidence="2" key="1">
    <citation type="submission" date="2018-05" db="EMBL/GenBank/DDBJ databases">
        <authorList>
            <person name="Lanie J.A."/>
            <person name="Ng W.-L."/>
            <person name="Kazmierczak K.M."/>
            <person name="Andrzejewski T.M."/>
            <person name="Davidsen T.M."/>
            <person name="Wayne K.J."/>
            <person name="Tettelin H."/>
            <person name="Glass J.I."/>
            <person name="Rusch D."/>
            <person name="Podicherti R."/>
            <person name="Tsui H.-C.T."/>
            <person name="Winkler M.E."/>
        </authorList>
    </citation>
    <scope>NUCLEOTIDE SEQUENCE</scope>
</reference>
<organism evidence="2">
    <name type="scientific">marine metagenome</name>
    <dbReference type="NCBI Taxonomy" id="408172"/>
    <lineage>
        <taxon>unclassified sequences</taxon>
        <taxon>metagenomes</taxon>
        <taxon>ecological metagenomes</taxon>
    </lineage>
</organism>
<dbReference type="Pfam" id="PF18962">
    <property type="entry name" value="Por_Secre_tail"/>
    <property type="match status" value="1"/>
</dbReference>
<name>A0A381RX15_9ZZZZ</name>
<gene>
    <name evidence="2" type="ORF">METZ01_LOCUS46317</name>
</gene>
<dbReference type="EMBL" id="UINC01002149">
    <property type="protein sequence ID" value="SUZ93463.1"/>
    <property type="molecule type" value="Genomic_DNA"/>
</dbReference>
<protein>
    <recommendedName>
        <fullName evidence="1">Secretion system C-terminal sorting domain-containing protein</fullName>
    </recommendedName>
</protein>